<name>A0AAN7B9K2_9PEZI</name>
<feature type="compositionally biased region" description="Polar residues" evidence="1">
    <location>
        <begin position="30"/>
        <end position="50"/>
    </location>
</feature>
<reference evidence="2" key="2">
    <citation type="submission" date="2023-05" db="EMBL/GenBank/DDBJ databases">
        <authorList>
            <consortium name="Lawrence Berkeley National Laboratory"/>
            <person name="Steindorff A."/>
            <person name="Hensen N."/>
            <person name="Bonometti L."/>
            <person name="Westerberg I."/>
            <person name="Brannstrom I.O."/>
            <person name="Guillou S."/>
            <person name="Cros-Aarteil S."/>
            <person name="Calhoun S."/>
            <person name="Haridas S."/>
            <person name="Kuo A."/>
            <person name="Mondo S."/>
            <person name="Pangilinan J."/>
            <person name="Riley R."/>
            <person name="Labutti K."/>
            <person name="Andreopoulos B."/>
            <person name="Lipzen A."/>
            <person name="Chen C."/>
            <person name="Yanf M."/>
            <person name="Daum C."/>
            <person name="Ng V."/>
            <person name="Clum A."/>
            <person name="Ohm R."/>
            <person name="Martin F."/>
            <person name="Silar P."/>
            <person name="Natvig D."/>
            <person name="Lalanne C."/>
            <person name="Gautier V."/>
            <person name="Ament-Velasquez S.L."/>
            <person name="Kruys A."/>
            <person name="Hutchinson M.I."/>
            <person name="Powell A.J."/>
            <person name="Barry K."/>
            <person name="Miller A.N."/>
            <person name="Grigoriev I.V."/>
            <person name="Debuchy R."/>
            <person name="Gladieux P."/>
            <person name="Thoren M.H."/>
            <person name="Johannesson H."/>
        </authorList>
    </citation>
    <scope>NUCLEOTIDE SEQUENCE</scope>
    <source>
        <strain evidence="2">PSN293</strain>
    </source>
</reference>
<evidence type="ECO:0000313" key="3">
    <source>
        <dbReference type="Proteomes" id="UP001301769"/>
    </source>
</evidence>
<sequence length="400" mass="42129">MATYAQNSNLPPIPPSNNYSQHPYNPHNAYLQQPQSQTDPNAPPQRQTSFVGLPPIRRESALGESLLSFPSDEGNGDNNSSQQRQQHSPPPHQQQQQQPQALGHAQFVSMSPGQPQLIQHVYRPTPPPNQLPHHAQGFPNPPPGASNQQWTLRPQGPAAGGQGQGQQRSFSGAPANAPPSMVLNGGAQQVNMGQGGPQQQQQQQQQQATSRPAMVPPPHMTRGFTPQAGWTVQESHLTEPLHSPNRNRSASNSSQHQPVYGFDKETGVPSSGPAGKDTDDDADPPPGPSGAAMQQQQHAQASRPNPPPSQALPGSPAGHQNNAAAGMPSPEADHGDLVPPGPIPAAAEDPQARRSSGVWSMSGIKDRLTGHPADERPGSSTGPRFQGATGDGVSDASVAT</sequence>
<feature type="compositionally biased region" description="Low complexity" evidence="1">
    <location>
        <begin position="80"/>
        <end position="100"/>
    </location>
</feature>
<reference evidence="2" key="1">
    <citation type="journal article" date="2023" name="Mol. Phylogenet. Evol.">
        <title>Genome-scale phylogeny and comparative genomics of the fungal order Sordariales.</title>
        <authorList>
            <person name="Hensen N."/>
            <person name="Bonometti L."/>
            <person name="Westerberg I."/>
            <person name="Brannstrom I.O."/>
            <person name="Guillou S."/>
            <person name="Cros-Aarteil S."/>
            <person name="Calhoun S."/>
            <person name="Haridas S."/>
            <person name="Kuo A."/>
            <person name="Mondo S."/>
            <person name="Pangilinan J."/>
            <person name="Riley R."/>
            <person name="LaButti K."/>
            <person name="Andreopoulos B."/>
            <person name="Lipzen A."/>
            <person name="Chen C."/>
            <person name="Yan M."/>
            <person name="Daum C."/>
            <person name="Ng V."/>
            <person name="Clum A."/>
            <person name="Steindorff A."/>
            <person name="Ohm R.A."/>
            <person name="Martin F."/>
            <person name="Silar P."/>
            <person name="Natvig D.O."/>
            <person name="Lalanne C."/>
            <person name="Gautier V."/>
            <person name="Ament-Velasquez S.L."/>
            <person name="Kruys A."/>
            <person name="Hutchinson M.I."/>
            <person name="Powell A.J."/>
            <person name="Barry K."/>
            <person name="Miller A.N."/>
            <person name="Grigoriev I.V."/>
            <person name="Debuchy R."/>
            <person name="Gladieux P."/>
            <person name="Hiltunen Thoren M."/>
            <person name="Johannesson H."/>
        </authorList>
    </citation>
    <scope>NUCLEOTIDE SEQUENCE</scope>
    <source>
        <strain evidence="2">PSN293</strain>
    </source>
</reference>
<feature type="compositionally biased region" description="Low complexity" evidence="1">
    <location>
        <begin position="289"/>
        <end position="301"/>
    </location>
</feature>
<dbReference type="Proteomes" id="UP001301769">
    <property type="component" value="Unassembled WGS sequence"/>
</dbReference>
<accession>A0AAN7B9K2</accession>
<feature type="compositionally biased region" description="Low complexity" evidence="1">
    <location>
        <begin position="243"/>
        <end position="254"/>
    </location>
</feature>
<gene>
    <name evidence="2" type="ORF">QBC37DRAFT_270030</name>
</gene>
<proteinExistence type="predicted"/>
<feature type="compositionally biased region" description="Basic and acidic residues" evidence="1">
    <location>
        <begin position="364"/>
        <end position="377"/>
    </location>
</feature>
<evidence type="ECO:0000256" key="1">
    <source>
        <dbReference type="SAM" id="MobiDB-lite"/>
    </source>
</evidence>
<feature type="compositionally biased region" description="Low complexity" evidence="1">
    <location>
        <begin position="188"/>
        <end position="207"/>
    </location>
</feature>
<feature type="non-terminal residue" evidence="2">
    <location>
        <position position="400"/>
    </location>
</feature>
<keyword evidence="3" id="KW-1185">Reference proteome</keyword>
<dbReference type="EMBL" id="MU858075">
    <property type="protein sequence ID" value="KAK4215858.1"/>
    <property type="molecule type" value="Genomic_DNA"/>
</dbReference>
<dbReference type="AlphaFoldDB" id="A0AAN7B9K2"/>
<feature type="region of interest" description="Disordered" evidence="1">
    <location>
        <begin position="1"/>
        <end position="400"/>
    </location>
</feature>
<organism evidence="2 3">
    <name type="scientific">Rhypophila decipiens</name>
    <dbReference type="NCBI Taxonomy" id="261697"/>
    <lineage>
        <taxon>Eukaryota</taxon>
        <taxon>Fungi</taxon>
        <taxon>Dikarya</taxon>
        <taxon>Ascomycota</taxon>
        <taxon>Pezizomycotina</taxon>
        <taxon>Sordariomycetes</taxon>
        <taxon>Sordariomycetidae</taxon>
        <taxon>Sordariales</taxon>
        <taxon>Naviculisporaceae</taxon>
        <taxon>Rhypophila</taxon>
    </lineage>
</organism>
<feature type="compositionally biased region" description="Polar residues" evidence="1">
    <location>
        <begin position="108"/>
        <end position="117"/>
    </location>
</feature>
<comment type="caution">
    <text evidence="2">The sequence shown here is derived from an EMBL/GenBank/DDBJ whole genome shotgun (WGS) entry which is preliminary data.</text>
</comment>
<evidence type="ECO:0000313" key="2">
    <source>
        <dbReference type="EMBL" id="KAK4215858.1"/>
    </source>
</evidence>
<protein>
    <submittedName>
        <fullName evidence="2">Uncharacterized protein</fullName>
    </submittedName>
</protein>